<dbReference type="GO" id="GO:0009236">
    <property type="term" value="P:cobalamin biosynthetic process"/>
    <property type="evidence" value="ECO:0007669"/>
    <property type="project" value="InterPro"/>
</dbReference>
<dbReference type="Pfam" id="PF02572">
    <property type="entry name" value="CobA_CobO_BtuR"/>
    <property type="match status" value="1"/>
</dbReference>
<dbReference type="InterPro" id="IPR003724">
    <property type="entry name" value="CblAdoTrfase_CobA"/>
</dbReference>
<evidence type="ECO:0000313" key="1">
    <source>
        <dbReference type="EMBL" id="MBC2888995.1"/>
    </source>
</evidence>
<evidence type="ECO:0000313" key="2">
    <source>
        <dbReference type="Proteomes" id="UP000587396"/>
    </source>
</evidence>
<dbReference type="Gene3D" id="3.40.50.300">
    <property type="entry name" value="P-loop containing nucleotide triphosphate hydrolases"/>
    <property type="match status" value="1"/>
</dbReference>
<dbReference type="AlphaFoldDB" id="A0A842JGQ8"/>
<protein>
    <submittedName>
        <fullName evidence="1">Cob(I)yrinic acid a,c-diamide adenosyltransferase</fullName>
    </submittedName>
</protein>
<proteinExistence type="predicted"/>
<accession>A0A842JGQ8</accession>
<dbReference type="InterPro" id="IPR027417">
    <property type="entry name" value="P-loop_NTPase"/>
</dbReference>
<name>A0A842JGQ8_9ACTN</name>
<dbReference type="GO" id="GO:0008817">
    <property type="term" value="F:corrinoid adenosyltransferase activity"/>
    <property type="evidence" value="ECO:0007669"/>
    <property type="project" value="InterPro"/>
</dbReference>
<dbReference type="PANTHER" id="PTHR46638">
    <property type="entry name" value="CORRINOID ADENOSYLTRANSFERASE"/>
    <property type="match status" value="1"/>
</dbReference>
<dbReference type="EMBL" id="JACMSE010000003">
    <property type="protein sequence ID" value="MBC2888995.1"/>
    <property type="molecule type" value="Genomic_DNA"/>
</dbReference>
<dbReference type="GO" id="GO:0005524">
    <property type="term" value="F:ATP binding"/>
    <property type="evidence" value="ECO:0007669"/>
    <property type="project" value="InterPro"/>
</dbReference>
<comment type="caution">
    <text evidence="1">The sequence shown here is derived from an EMBL/GenBank/DDBJ whole genome shotgun (WGS) entry which is preliminary data.</text>
</comment>
<dbReference type="RefSeq" id="WP_185904888.1">
    <property type="nucleotide sequence ID" value="NZ_JACMSE010000003.1"/>
</dbReference>
<reference evidence="1 2" key="1">
    <citation type="submission" date="2020-08" db="EMBL/GenBank/DDBJ databases">
        <authorList>
            <person name="Liu C."/>
            <person name="Sun Q."/>
        </authorList>
    </citation>
    <scope>NUCLEOTIDE SEQUENCE [LARGE SCALE GENOMIC DNA]</scope>
    <source>
        <strain evidence="1 2">N22</strain>
    </source>
</reference>
<organism evidence="1 2">
    <name type="scientific">Gordonibacter massiliensis</name>
    <name type="common">ex Traore et al. 2017</name>
    <dbReference type="NCBI Taxonomy" id="1841863"/>
    <lineage>
        <taxon>Bacteria</taxon>
        <taxon>Bacillati</taxon>
        <taxon>Actinomycetota</taxon>
        <taxon>Coriobacteriia</taxon>
        <taxon>Eggerthellales</taxon>
        <taxon>Eggerthellaceae</taxon>
        <taxon>Gordonibacter</taxon>
    </lineage>
</organism>
<sequence length="172" mass="18230">MDEGKVQVYTGNGKGKTTAAVGLAVRAAGAGLRVYFGQFMKNNETGELAALRALGNRVVVEQYGTGGEIAAPDPQADARATQAGLKRAREALLGGRYDVVVLDEANVADALGYLDAGALLELVRERPRDVELVLTGRGAGGDIRAAADLVTEMREVKHYFRDGVPARRGIEF</sequence>
<keyword evidence="1" id="KW-0808">Transferase</keyword>
<dbReference type="SUPFAM" id="SSF52540">
    <property type="entry name" value="P-loop containing nucleoside triphosphate hydrolases"/>
    <property type="match status" value="1"/>
</dbReference>
<dbReference type="PIRSF" id="PIRSF015617">
    <property type="entry name" value="Adensltrnsf_CobA"/>
    <property type="match status" value="1"/>
</dbReference>
<dbReference type="CDD" id="cd00561">
    <property type="entry name" value="CobA_ACA"/>
    <property type="match status" value="1"/>
</dbReference>
<keyword evidence="2" id="KW-1185">Reference proteome</keyword>
<dbReference type="PANTHER" id="PTHR46638:SF1">
    <property type="entry name" value="CORRINOID ADENOSYLTRANSFERASE"/>
    <property type="match status" value="1"/>
</dbReference>
<gene>
    <name evidence="1" type="ORF">H7313_06485</name>
</gene>
<dbReference type="Proteomes" id="UP000587396">
    <property type="component" value="Unassembled WGS sequence"/>
</dbReference>